<evidence type="ECO:0000256" key="2">
    <source>
        <dbReference type="SAM" id="MobiDB-lite"/>
    </source>
</evidence>
<feature type="region of interest" description="Disordered" evidence="2">
    <location>
        <begin position="468"/>
        <end position="507"/>
    </location>
</feature>
<dbReference type="CDD" id="cd12148">
    <property type="entry name" value="fungal_TF_MHR"/>
    <property type="match status" value="1"/>
</dbReference>
<dbReference type="GO" id="GO:0003677">
    <property type="term" value="F:DNA binding"/>
    <property type="evidence" value="ECO:0007669"/>
    <property type="project" value="InterPro"/>
</dbReference>
<keyword evidence="5" id="KW-1185">Reference proteome</keyword>
<dbReference type="AlphaFoldDB" id="A0A0C3PWX5"/>
<proteinExistence type="predicted"/>
<reference evidence="4 5" key="1">
    <citation type="journal article" date="2014" name="PLoS Genet.">
        <title>Analysis of the Phlebiopsis gigantea genome, transcriptome and secretome provides insight into its pioneer colonization strategies of wood.</title>
        <authorList>
            <person name="Hori C."/>
            <person name="Ishida T."/>
            <person name="Igarashi K."/>
            <person name="Samejima M."/>
            <person name="Suzuki H."/>
            <person name="Master E."/>
            <person name="Ferreira P."/>
            <person name="Ruiz-Duenas F.J."/>
            <person name="Held B."/>
            <person name="Canessa P."/>
            <person name="Larrondo L.F."/>
            <person name="Schmoll M."/>
            <person name="Druzhinina I.S."/>
            <person name="Kubicek C.P."/>
            <person name="Gaskell J.A."/>
            <person name="Kersten P."/>
            <person name="St John F."/>
            <person name="Glasner J."/>
            <person name="Sabat G."/>
            <person name="Splinter BonDurant S."/>
            <person name="Syed K."/>
            <person name="Yadav J."/>
            <person name="Mgbeahuruike A.C."/>
            <person name="Kovalchuk A."/>
            <person name="Asiegbu F.O."/>
            <person name="Lackner G."/>
            <person name="Hoffmeister D."/>
            <person name="Rencoret J."/>
            <person name="Gutierrez A."/>
            <person name="Sun H."/>
            <person name="Lindquist E."/>
            <person name="Barry K."/>
            <person name="Riley R."/>
            <person name="Grigoriev I.V."/>
            <person name="Henrissat B."/>
            <person name="Kues U."/>
            <person name="Berka R.M."/>
            <person name="Martinez A.T."/>
            <person name="Covert S.F."/>
            <person name="Blanchette R.A."/>
            <person name="Cullen D."/>
        </authorList>
    </citation>
    <scope>NUCLEOTIDE SEQUENCE [LARGE SCALE GENOMIC DNA]</scope>
    <source>
        <strain evidence="4 5">11061_1 CR5-6</strain>
    </source>
</reference>
<sequence>MFIQDAMESLQLKDSPLDSPFGRKVSSSAAEPSKWASPGFLPQARFTFPDDDLLQSLMKSYFIEIAPYFPLLHRPTFENQIAEGLHRRDEGFGSTALLVCALGARFSSDPRVYTDGRFDPQAAGWQYFNQVMATMRVINLDPPRVYDLQTAFLASLFLHGFTSPQSSWPIIGIGIRQALAMGAHRRKVYIGMPPAQGELLKRAFWLLIKTDRELSAALGRPIGIQDEDFDLDPSTECDDEYWFPDDPETPFKQPAGTPSVVAYLNCSLKLGQISSYAVRTIYSTAKSKTHLGLGAQWEERTVMELDSALNQWVDSIPEHLRWDPNQKNTTFLNQSVLLYTNYYGLQIAIHRPFLSPRRHPQVSFPSLAICTNAARSCVRVMETQYRRAKVEGFQQVPSITGLFGAGMVLLLNIWGAKRSRHAASMSKDIGLVQISIEMLKALKPWWAYAGRMGDALTELMRVGDLPVQEDPEQQTKAEAEESSAHLRSTVPSPRDAGPSPQVVQPPTIPAPPPMVYFSNESSMDNHTFLPVRSEDLGRQPFHFDFSPQFPPASSHAPYAGNAPAAWDRSVLAQNMPASMNMPPPQLSAAPPPPDGFLRTLAAMSGDGAEDVLQSAPNMAVPIDMAGGENILGMWSSMSASMPWDEWGNYFANLATPDGQLWPAQ</sequence>
<dbReference type="GO" id="GO:0006351">
    <property type="term" value="P:DNA-templated transcription"/>
    <property type="evidence" value="ECO:0007669"/>
    <property type="project" value="InterPro"/>
</dbReference>
<accession>A0A0C3PWX5</accession>
<evidence type="ECO:0000259" key="3">
    <source>
        <dbReference type="SMART" id="SM00906"/>
    </source>
</evidence>
<dbReference type="InterPro" id="IPR050987">
    <property type="entry name" value="AtrR-like"/>
</dbReference>
<dbReference type="GO" id="GO:0003700">
    <property type="term" value="F:DNA-binding transcription factor activity"/>
    <property type="evidence" value="ECO:0007669"/>
    <property type="project" value="InterPro"/>
</dbReference>
<evidence type="ECO:0000313" key="5">
    <source>
        <dbReference type="Proteomes" id="UP000053257"/>
    </source>
</evidence>
<dbReference type="HOGENOM" id="CLU_006019_2_0_1"/>
<dbReference type="STRING" id="745531.A0A0C3PWX5"/>
<dbReference type="PANTHER" id="PTHR46910:SF38">
    <property type="entry name" value="ZN(2)-C6 FUNGAL-TYPE DOMAIN-CONTAINING PROTEIN"/>
    <property type="match status" value="1"/>
</dbReference>
<gene>
    <name evidence="4" type="ORF">PHLGIDRAFT_261827</name>
</gene>
<feature type="domain" description="Xylanolytic transcriptional activator regulatory" evidence="3">
    <location>
        <begin position="167"/>
        <end position="240"/>
    </location>
</feature>
<dbReference type="Pfam" id="PF04082">
    <property type="entry name" value="Fungal_trans"/>
    <property type="match status" value="1"/>
</dbReference>
<dbReference type="EMBL" id="KN840439">
    <property type="protein sequence ID" value="KIP12563.1"/>
    <property type="molecule type" value="Genomic_DNA"/>
</dbReference>
<name>A0A0C3PWX5_PHLG1</name>
<organism evidence="4 5">
    <name type="scientific">Phlebiopsis gigantea (strain 11061_1 CR5-6)</name>
    <name type="common">White-rot fungus</name>
    <name type="synonym">Peniophora gigantea</name>
    <dbReference type="NCBI Taxonomy" id="745531"/>
    <lineage>
        <taxon>Eukaryota</taxon>
        <taxon>Fungi</taxon>
        <taxon>Dikarya</taxon>
        <taxon>Basidiomycota</taxon>
        <taxon>Agaricomycotina</taxon>
        <taxon>Agaricomycetes</taxon>
        <taxon>Polyporales</taxon>
        <taxon>Phanerochaetaceae</taxon>
        <taxon>Phlebiopsis</taxon>
    </lineage>
</organism>
<dbReference type="GO" id="GO:0008270">
    <property type="term" value="F:zinc ion binding"/>
    <property type="evidence" value="ECO:0007669"/>
    <property type="project" value="InterPro"/>
</dbReference>
<feature type="compositionally biased region" description="Basic and acidic residues" evidence="2">
    <location>
        <begin position="473"/>
        <end position="484"/>
    </location>
</feature>
<protein>
    <recommendedName>
        <fullName evidence="3">Xylanolytic transcriptional activator regulatory domain-containing protein</fullName>
    </recommendedName>
</protein>
<keyword evidence="1" id="KW-0539">Nucleus</keyword>
<dbReference type="Proteomes" id="UP000053257">
    <property type="component" value="Unassembled WGS sequence"/>
</dbReference>
<dbReference type="PANTHER" id="PTHR46910">
    <property type="entry name" value="TRANSCRIPTION FACTOR PDR1"/>
    <property type="match status" value="1"/>
</dbReference>
<dbReference type="InterPro" id="IPR007219">
    <property type="entry name" value="XnlR_reg_dom"/>
</dbReference>
<evidence type="ECO:0000313" key="4">
    <source>
        <dbReference type="EMBL" id="KIP12563.1"/>
    </source>
</evidence>
<evidence type="ECO:0000256" key="1">
    <source>
        <dbReference type="ARBA" id="ARBA00023242"/>
    </source>
</evidence>
<dbReference type="SMART" id="SM00906">
    <property type="entry name" value="Fungal_trans"/>
    <property type="match status" value="1"/>
</dbReference>
<dbReference type="OrthoDB" id="2799426at2759"/>